<dbReference type="InterPro" id="IPR036388">
    <property type="entry name" value="WH-like_DNA-bd_sf"/>
</dbReference>
<dbReference type="InterPro" id="IPR058922">
    <property type="entry name" value="WHD_DRP"/>
</dbReference>
<keyword evidence="1" id="KW-0677">Repeat</keyword>
<keyword evidence="10" id="KW-1185">Reference proteome</keyword>
<dbReference type="Proteomes" id="UP000694864">
    <property type="component" value="Chromosome 12"/>
</dbReference>
<evidence type="ECO:0000259" key="6">
    <source>
        <dbReference type="Pfam" id="PF00931"/>
    </source>
</evidence>
<evidence type="ECO:0000259" key="7">
    <source>
        <dbReference type="Pfam" id="PF18052"/>
    </source>
</evidence>
<dbReference type="GeneID" id="104732604"/>
<dbReference type="RefSeq" id="XP_019089600.1">
    <property type="nucleotide sequence ID" value="XM_019234055.1"/>
</dbReference>
<dbReference type="Pfam" id="PF00931">
    <property type="entry name" value="NB-ARC"/>
    <property type="match status" value="1"/>
</dbReference>
<dbReference type="Gene3D" id="1.10.10.10">
    <property type="entry name" value="Winged helix-like DNA-binding domain superfamily/Winged helix DNA-binding domain"/>
    <property type="match status" value="1"/>
</dbReference>
<reference evidence="10" key="1">
    <citation type="journal article" date="2014" name="Nat. Commun.">
        <title>The emerging biofuel crop Camelina sativa retains a highly undifferentiated hexaploid genome structure.</title>
        <authorList>
            <person name="Kagale S."/>
            <person name="Koh C."/>
            <person name="Nixon J."/>
            <person name="Bollina V."/>
            <person name="Clarke W.E."/>
            <person name="Tuteja R."/>
            <person name="Spillane C."/>
            <person name="Robinson S.J."/>
            <person name="Links M.G."/>
            <person name="Clarke C."/>
            <person name="Higgins E.E."/>
            <person name="Huebert T."/>
            <person name="Sharpe A.G."/>
            <person name="Parkin I.A."/>
        </authorList>
    </citation>
    <scope>NUCLEOTIDE SEQUENCE [LARGE SCALE GENOMIC DNA]</scope>
    <source>
        <strain evidence="10">cv. DH55</strain>
    </source>
</reference>
<protein>
    <submittedName>
        <fullName evidence="11">Probable disease resistance RPP8-like protein 2</fullName>
    </submittedName>
</protein>
<evidence type="ECO:0000313" key="11">
    <source>
        <dbReference type="RefSeq" id="XP_019089600.1"/>
    </source>
</evidence>
<keyword evidence="2" id="KW-0547">Nucleotide-binding</keyword>
<organism evidence="10 11">
    <name type="scientific">Camelina sativa</name>
    <name type="common">False flax</name>
    <name type="synonym">Myagrum sativum</name>
    <dbReference type="NCBI Taxonomy" id="90675"/>
    <lineage>
        <taxon>Eukaryota</taxon>
        <taxon>Viridiplantae</taxon>
        <taxon>Streptophyta</taxon>
        <taxon>Embryophyta</taxon>
        <taxon>Tracheophyta</taxon>
        <taxon>Spermatophyta</taxon>
        <taxon>Magnoliopsida</taxon>
        <taxon>eudicotyledons</taxon>
        <taxon>Gunneridae</taxon>
        <taxon>Pentapetalae</taxon>
        <taxon>rosids</taxon>
        <taxon>malvids</taxon>
        <taxon>Brassicales</taxon>
        <taxon>Brassicaceae</taxon>
        <taxon>Camelineae</taxon>
        <taxon>Camelina</taxon>
    </lineage>
</organism>
<evidence type="ECO:0000256" key="4">
    <source>
        <dbReference type="ARBA" id="ARBA00022840"/>
    </source>
</evidence>
<gene>
    <name evidence="11" type="primary">LOC104732604</name>
</gene>
<evidence type="ECO:0000256" key="5">
    <source>
        <dbReference type="SAM" id="Coils"/>
    </source>
</evidence>
<keyword evidence="3" id="KW-0611">Plant defense</keyword>
<dbReference type="Gene3D" id="1.20.5.4130">
    <property type="match status" value="1"/>
</dbReference>
<dbReference type="Pfam" id="PF18052">
    <property type="entry name" value="Rx_N"/>
    <property type="match status" value="1"/>
</dbReference>
<feature type="domain" description="Disease resistance N-terminal" evidence="7">
    <location>
        <begin position="5"/>
        <end position="92"/>
    </location>
</feature>
<dbReference type="SUPFAM" id="SSF52058">
    <property type="entry name" value="L domain-like"/>
    <property type="match status" value="1"/>
</dbReference>
<reference evidence="11" key="2">
    <citation type="submission" date="2025-08" db="UniProtKB">
        <authorList>
            <consortium name="RefSeq"/>
        </authorList>
    </citation>
    <scope>IDENTIFICATION</scope>
    <source>
        <tissue evidence="11">Leaf</tissue>
    </source>
</reference>
<dbReference type="Gene3D" id="3.80.10.10">
    <property type="entry name" value="Ribonuclease Inhibitor"/>
    <property type="match status" value="1"/>
</dbReference>
<dbReference type="Pfam" id="PF23598">
    <property type="entry name" value="LRR_14"/>
    <property type="match status" value="1"/>
</dbReference>
<dbReference type="Gene3D" id="1.10.8.430">
    <property type="entry name" value="Helical domain of apoptotic protease-activating factors"/>
    <property type="match status" value="1"/>
</dbReference>
<dbReference type="InterPro" id="IPR027417">
    <property type="entry name" value="P-loop_NTPase"/>
</dbReference>
<dbReference type="InterPro" id="IPR032675">
    <property type="entry name" value="LRR_dom_sf"/>
</dbReference>
<dbReference type="Pfam" id="PF23559">
    <property type="entry name" value="WHD_DRP"/>
    <property type="match status" value="1"/>
</dbReference>
<feature type="domain" description="Disease resistance R13L4/SHOC-2-like LRR" evidence="9">
    <location>
        <begin position="552"/>
        <end position="864"/>
    </location>
</feature>
<evidence type="ECO:0000256" key="3">
    <source>
        <dbReference type="ARBA" id="ARBA00022821"/>
    </source>
</evidence>
<dbReference type="SUPFAM" id="SSF52540">
    <property type="entry name" value="P-loop containing nucleoside triphosphate hydrolases"/>
    <property type="match status" value="1"/>
</dbReference>
<dbReference type="InterPro" id="IPR041118">
    <property type="entry name" value="Rx_N"/>
</dbReference>
<dbReference type="InterPro" id="IPR042197">
    <property type="entry name" value="Apaf_helical"/>
</dbReference>
<dbReference type="PANTHER" id="PTHR36766">
    <property type="entry name" value="PLANT BROAD-SPECTRUM MILDEW RESISTANCE PROTEIN RPW8"/>
    <property type="match status" value="1"/>
</dbReference>
<feature type="domain" description="Disease resistance protein winged helix" evidence="8">
    <location>
        <begin position="433"/>
        <end position="500"/>
    </location>
</feature>
<evidence type="ECO:0000256" key="1">
    <source>
        <dbReference type="ARBA" id="ARBA00022737"/>
    </source>
</evidence>
<proteinExistence type="predicted"/>
<dbReference type="InterPro" id="IPR055414">
    <property type="entry name" value="LRR_R13L4/SHOC2-like"/>
</dbReference>
<keyword evidence="4" id="KW-0067">ATP-binding</keyword>
<keyword evidence="5" id="KW-0175">Coiled coil</keyword>
<dbReference type="PRINTS" id="PR00364">
    <property type="entry name" value="DISEASERSIST"/>
</dbReference>
<dbReference type="InterPro" id="IPR038005">
    <property type="entry name" value="RX-like_CC"/>
</dbReference>
<dbReference type="PANTHER" id="PTHR36766:SF40">
    <property type="entry name" value="DISEASE RESISTANCE PROTEIN RGA3"/>
    <property type="match status" value="1"/>
</dbReference>
<feature type="coiled-coil region" evidence="5">
    <location>
        <begin position="17"/>
        <end position="51"/>
    </location>
</feature>
<dbReference type="Gene3D" id="3.40.50.300">
    <property type="entry name" value="P-loop containing nucleotide triphosphate hydrolases"/>
    <property type="match status" value="1"/>
</dbReference>
<accession>A0ABM1QS62</accession>
<evidence type="ECO:0000313" key="10">
    <source>
        <dbReference type="Proteomes" id="UP000694864"/>
    </source>
</evidence>
<name>A0ABM1QS62_CAMSA</name>
<evidence type="ECO:0000259" key="9">
    <source>
        <dbReference type="Pfam" id="PF23598"/>
    </source>
</evidence>
<dbReference type="InterPro" id="IPR002182">
    <property type="entry name" value="NB-ARC"/>
</dbReference>
<dbReference type="CDD" id="cd14798">
    <property type="entry name" value="RX-CC_like"/>
    <property type="match status" value="1"/>
</dbReference>
<feature type="domain" description="NB-ARC" evidence="6">
    <location>
        <begin position="168"/>
        <end position="338"/>
    </location>
</feature>
<sequence>MAEGVVSFGVQKLWELLSQESERLQGVDEQVDELRCELGRLQSLLKDANAKKHDSERVRNFLEDIKEIVYDAEDIIEAFLLNEFRGKEKGIKKHVNRLACFLVNHRKFASDIEDITKRISGVIGGMQSLGIQQIIDGCSLSLQDRQREQKEIRQTFSSNSESYLLGVEQSVEELVGHLVQNDNIHVVSISGMGGIGKTTLARQVFHHDVVRRHFDGFAWVCVSQQFTQKLVWQRILQELRPHDGDIKEIDECTLQGKLFQLLETGKYLVVLDDVWKEEDWDRIKAVFSWKRGWKILLTSRNEGVGLHADPTCFTFRPRILTPELSWKLCEKIMFPRRDEIEFRVDEEMEAMGKKMVTYCGGLPLAVKVLGGLLARKHTVPEWKRVYDNIVPQIVGGSSLDNNNLNSVYRVLSLSYEDLPMHLKHCFLYLAQCPEDYEMDVEKLFNYWAAEGILTHYGSTIRDSGEDYLEELVRRNMVIAEVSYLTTRISYCQMHDMMREICLSKAKEENFLQIIKVPISTTTTNAQSPYRSRRLAVHGGNAFHMLGNKSNNKVRSLLLFGISWEDFWKQSTPGFQGLPLLRVLDLSYVEFEGGRLPSSIGELIHLRFLSLVYAKVSHLPSSLRNLKLLLYLNLHVAGKSVHVPNVLKGMHELRFLYLPSSLHDNTNLELGNLVNLERLWCFSTTKLRDLYLRFTGGCASGTLSSSLRELRDLEFLILDDSQETRVTYQWGKFVLDFIQLKDLMLAMHMPRFPDIYRLPPNLAHMWLTACSLEEDPMPILEKLLHLKSVVFRKGAFVGRRMVCSKGGFPKLCALQLSGQKELEEWRVEKGAMACLGTLTIDDCKKLKELPCGFRYITSFKELTISGMKEWTEKLVPGGEDYYKVQHIPSVQFIDSGEE</sequence>
<evidence type="ECO:0000259" key="8">
    <source>
        <dbReference type="Pfam" id="PF23559"/>
    </source>
</evidence>
<evidence type="ECO:0000256" key="2">
    <source>
        <dbReference type="ARBA" id="ARBA00022741"/>
    </source>
</evidence>